<dbReference type="PANTHER" id="PTHR43124">
    <property type="entry name" value="PURINE EFFLUX PUMP PBUE"/>
    <property type="match status" value="1"/>
</dbReference>
<dbReference type="PANTHER" id="PTHR43124:SF3">
    <property type="entry name" value="CHLORAMPHENICOL EFFLUX PUMP RV0191"/>
    <property type="match status" value="1"/>
</dbReference>
<sequence>MELSKNRKNLLVLILALGTFGVTNTEMGIMGILPIISRQYNVSIATAGGLVSYFALIIAICGPFLPALLARFNKKKIMLLAIGLFVVSCLASAFITDFKLLLLARLLPAFLHPVFVSYAMSTAALIADNNAESSRFVSRVFMGVSAGMVLGVPLANLIASLGSFRLVMLTFAAINTLILIACAVYLISIKDQNTQSFKAQMKALIQPQTLIGIVTIICLNGAVFGFYSYLSDFLEKVSLLSAVVISALLLVYGLANVLGNGLAGSLLASNPHKVLVDLPIVMLVPYLIIYFLNQNLFLSFILILIMGTFAGIDQNLNQYIMNDALKESPDLANGLFITGANLGTTFGSMIAGKFITTWGTKSSLLATEILLVIAIVIIMLNPYFKKKKNS</sequence>
<dbReference type="InterPro" id="IPR020846">
    <property type="entry name" value="MFS_dom"/>
</dbReference>
<dbReference type="GO" id="GO:0022857">
    <property type="term" value="F:transmembrane transporter activity"/>
    <property type="evidence" value="ECO:0007669"/>
    <property type="project" value="InterPro"/>
</dbReference>
<accession>A0AAU9D093</accession>
<feature type="transmembrane region" description="Helical" evidence="7">
    <location>
        <begin position="49"/>
        <end position="70"/>
    </location>
</feature>
<feature type="transmembrane region" description="Helical" evidence="7">
    <location>
        <begin position="166"/>
        <end position="188"/>
    </location>
</feature>
<keyword evidence="5 7" id="KW-1133">Transmembrane helix</keyword>
<evidence type="ECO:0000259" key="8">
    <source>
        <dbReference type="PROSITE" id="PS50850"/>
    </source>
</evidence>
<dbReference type="RefSeq" id="WP_317695788.1">
    <property type="nucleotide sequence ID" value="NZ_AP026801.1"/>
</dbReference>
<feature type="transmembrane region" description="Helical" evidence="7">
    <location>
        <begin position="334"/>
        <end position="352"/>
    </location>
</feature>
<gene>
    <name evidence="9" type="ORF">KIMC2_16160</name>
</gene>
<dbReference type="CDD" id="cd17324">
    <property type="entry name" value="MFS_NepI_like"/>
    <property type="match status" value="1"/>
</dbReference>
<evidence type="ECO:0000256" key="6">
    <source>
        <dbReference type="ARBA" id="ARBA00023136"/>
    </source>
</evidence>
<organism evidence="9 10">
    <name type="scientific">Xylocopilactobacillus apis</name>
    <dbReference type="NCBI Taxonomy" id="2932183"/>
    <lineage>
        <taxon>Bacteria</taxon>
        <taxon>Bacillati</taxon>
        <taxon>Bacillota</taxon>
        <taxon>Bacilli</taxon>
        <taxon>Lactobacillales</taxon>
        <taxon>Lactobacillaceae</taxon>
        <taxon>Xylocopilactobacillus</taxon>
    </lineage>
</organism>
<dbReference type="GO" id="GO:0005886">
    <property type="term" value="C:plasma membrane"/>
    <property type="evidence" value="ECO:0007669"/>
    <property type="project" value="UniProtKB-SubCell"/>
</dbReference>
<evidence type="ECO:0000256" key="5">
    <source>
        <dbReference type="ARBA" id="ARBA00022989"/>
    </source>
</evidence>
<dbReference type="EMBL" id="AP026801">
    <property type="protein sequence ID" value="BDR57054.1"/>
    <property type="molecule type" value="Genomic_DNA"/>
</dbReference>
<dbReference type="InterPro" id="IPR005828">
    <property type="entry name" value="MFS_sugar_transport-like"/>
</dbReference>
<dbReference type="Gene3D" id="1.20.1250.20">
    <property type="entry name" value="MFS general substrate transporter like domains"/>
    <property type="match status" value="2"/>
</dbReference>
<dbReference type="Pfam" id="PF07690">
    <property type="entry name" value="MFS_1"/>
    <property type="match status" value="1"/>
</dbReference>
<name>A0AAU9D093_9LACO</name>
<evidence type="ECO:0000256" key="1">
    <source>
        <dbReference type="ARBA" id="ARBA00004651"/>
    </source>
</evidence>
<keyword evidence="4 7" id="KW-0812">Transmembrane</keyword>
<dbReference type="InterPro" id="IPR011701">
    <property type="entry name" value="MFS"/>
</dbReference>
<dbReference type="KEGG" id="xak:KIMC2_16160"/>
<feature type="transmembrane region" description="Helical" evidence="7">
    <location>
        <begin position="274"/>
        <end position="291"/>
    </location>
</feature>
<evidence type="ECO:0000256" key="7">
    <source>
        <dbReference type="SAM" id="Phobius"/>
    </source>
</evidence>
<dbReference type="AlphaFoldDB" id="A0AAU9D093"/>
<evidence type="ECO:0000256" key="2">
    <source>
        <dbReference type="ARBA" id="ARBA00022448"/>
    </source>
</evidence>
<evidence type="ECO:0000313" key="10">
    <source>
        <dbReference type="Proteomes" id="UP001321804"/>
    </source>
</evidence>
<protein>
    <submittedName>
        <fullName evidence="9">MFS transporter</fullName>
    </submittedName>
</protein>
<feature type="domain" description="Major facilitator superfamily (MFS) profile" evidence="8">
    <location>
        <begin position="11"/>
        <end position="385"/>
    </location>
</feature>
<feature type="transmembrane region" description="Helical" evidence="7">
    <location>
        <begin position="77"/>
        <end position="95"/>
    </location>
</feature>
<dbReference type="Pfam" id="PF00083">
    <property type="entry name" value="Sugar_tr"/>
    <property type="match status" value="1"/>
</dbReference>
<feature type="transmembrane region" description="Helical" evidence="7">
    <location>
        <begin position="209"/>
        <end position="227"/>
    </location>
</feature>
<proteinExistence type="predicted"/>
<dbReference type="Proteomes" id="UP001321804">
    <property type="component" value="Chromosome"/>
</dbReference>
<reference evidence="9 10" key="1">
    <citation type="journal article" date="2023" name="Microbiol. Spectr.">
        <title>Symbiosis of Carpenter Bees with Uncharacterized Lactic Acid Bacteria Showing NAD Auxotrophy.</title>
        <authorList>
            <person name="Kawasaki S."/>
            <person name="Ozawa K."/>
            <person name="Mori T."/>
            <person name="Yamamoto A."/>
            <person name="Ito M."/>
            <person name="Ohkuma M."/>
            <person name="Sakamoto M."/>
            <person name="Matsutani M."/>
        </authorList>
    </citation>
    <scope>NUCLEOTIDE SEQUENCE [LARGE SCALE GENOMIC DNA]</scope>
    <source>
        <strain evidence="9 10">KimC2</strain>
    </source>
</reference>
<feature type="transmembrane region" description="Helical" evidence="7">
    <location>
        <begin position="139"/>
        <end position="160"/>
    </location>
</feature>
<keyword evidence="2" id="KW-0813">Transport</keyword>
<evidence type="ECO:0000256" key="3">
    <source>
        <dbReference type="ARBA" id="ARBA00022475"/>
    </source>
</evidence>
<keyword evidence="6 7" id="KW-0472">Membrane</keyword>
<dbReference type="PROSITE" id="PS50850">
    <property type="entry name" value="MFS"/>
    <property type="match status" value="1"/>
</dbReference>
<feature type="transmembrane region" description="Helical" evidence="7">
    <location>
        <begin position="364"/>
        <end position="384"/>
    </location>
</feature>
<feature type="transmembrane region" description="Helical" evidence="7">
    <location>
        <begin position="107"/>
        <end position="127"/>
    </location>
</feature>
<dbReference type="InterPro" id="IPR036259">
    <property type="entry name" value="MFS_trans_sf"/>
</dbReference>
<keyword evidence="10" id="KW-1185">Reference proteome</keyword>
<keyword evidence="3" id="KW-1003">Cell membrane</keyword>
<evidence type="ECO:0000313" key="9">
    <source>
        <dbReference type="EMBL" id="BDR57054.1"/>
    </source>
</evidence>
<dbReference type="InterPro" id="IPR050189">
    <property type="entry name" value="MFS_Efflux_Transporters"/>
</dbReference>
<dbReference type="SUPFAM" id="SSF103473">
    <property type="entry name" value="MFS general substrate transporter"/>
    <property type="match status" value="1"/>
</dbReference>
<feature type="transmembrane region" description="Helical" evidence="7">
    <location>
        <begin position="239"/>
        <end position="262"/>
    </location>
</feature>
<comment type="subcellular location">
    <subcellularLocation>
        <location evidence="1">Cell membrane</location>
        <topology evidence="1">Multi-pass membrane protein</topology>
    </subcellularLocation>
</comment>
<evidence type="ECO:0000256" key="4">
    <source>
        <dbReference type="ARBA" id="ARBA00022692"/>
    </source>
</evidence>
<feature type="transmembrane region" description="Helical" evidence="7">
    <location>
        <begin position="297"/>
        <end position="313"/>
    </location>
</feature>